<proteinExistence type="predicted"/>
<keyword evidence="4" id="KW-1133">Transmembrane helix</keyword>
<name>A0A9B0WZF9_CHRAS</name>
<dbReference type="Pfam" id="PF07686">
    <property type="entry name" value="V-set"/>
    <property type="match status" value="2"/>
</dbReference>
<dbReference type="FunFam" id="2.60.40.10:FF:000208">
    <property type="entry name" value="Butyrophilin subfamily 1 member A1"/>
    <property type="match status" value="2"/>
</dbReference>
<dbReference type="GeneID" id="102828490"/>
<dbReference type="AlphaFoldDB" id="A0A9B0WZF9"/>
<evidence type="ECO:0000256" key="1">
    <source>
        <dbReference type="ARBA" id="ARBA00004370"/>
    </source>
</evidence>
<keyword evidence="3" id="KW-0732">Signal</keyword>
<comment type="subcellular location">
    <subcellularLocation>
        <location evidence="1">Membrane</location>
    </subcellularLocation>
</comment>
<evidence type="ECO:0000256" key="4">
    <source>
        <dbReference type="ARBA" id="ARBA00022989"/>
    </source>
</evidence>
<keyword evidence="8" id="KW-1185">Reference proteome</keyword>
<accession>A0A9B0WZF9</accession>
<dbReference type="InterPro" id="IPR013106">
    <property type="entry name" value="Ig_V-set"/>
</dbReference>
<evidence type="ECO:0000256" key="3">
    <source>
        <dbReference type="ARBA" id="ARBA00022729"/>
    </source>
</evidence>
<dbReference type="CDD" id="cd05713">
    <property type="entry name" value="IgV_MOG_like"/>
    <property type="match status" value="2"/>
</dbReference>
<dbReference type="PROSITE" id="PS50835">
    <property type="entry name" value="IG_LIKE"/>
    <property type="match status" value="3"/>
</dbReference>
<dbReference type="PANTHER" id="PTHR24100">
    <property type="entry name" value="BUTYROPHILIN"/>
    <property type="match status" value="1"/>
</dbReference>
<dbReference type="GO" id="GO:0005102">
    <property type="term" value="F:signaling receptor binding"/>
    <property type="evidence" value="ECO:0007669"/>
    <property type="project" value="TreeGrafter"/>
</dbReference>
<dbReference type="SMART" id="SM00406">
    <property type="entry name" value="IGv"/>
    <property type="match status" value="2"/>
</dbReference>
<dbReference type="RefSeq" id="XP_006872942.1">
    <property type="nucleotide sequence ID" value="XM_006872880.1"/>
</dbReference>
<gene>
    <name evidence="9" type="primary">LOC102828490</name>
</gene>
<dbReference type="InterPro" id="IPR036179">
    <property type="entry name" value="Ig-like_dom_sf"/>
</dbReference>
<evidence type="ECO:0000256" key="6">
    <source>
        <dbReference type="ARBA" id="ARBA00023319"/>
    </source>
</evidence>
<keyword evidence="2" id="KW-0812">Transmembrane</keyword>
<keyword evidence="5" id="KW-0472">Membrane</keyword>
<dbReference type="InterPro" id="IPR050504">
    <property type="entry name" value="IgSF_BTN/MOG"/>
</dbReference>
<dbReference type="PANTHER" id="PTHR24100:SF138">
    <property type="entry name" value="BUTYROPHILIN SUBFAMILY 1 MEMBER A1"/>
    <property type="match status" value="1"/>
</dbReference>
<reference evidence="9" key="1">
    <citation type="submission" date="2025-08" db="UniProtKB">
        <authorList>
            <consortium name="RefSeq"/>
        </authorList>
    </citation>
    <scope>IDENTIFICATION</scope>
    <source>
        <tissue evidence="9">Spleen</tissue>
    </source>
</reference>
<feature type="domain" description="Ig-like" evidence="7">
    <location>
        <begin position="287"/>
        <end position="385"/>
    </location>
</feature>
<dbReference type="InterPro" id="IPR053896">
    <property type="entry name" value="BTN3A2-like_Ig-C"/>
</dbReference>
<feature type="domain" description="Ig-like" evidence="7">
    <location>
        <begin position="199"/>
        <end position="285"/>
    </location>
</feature>
<dbReference type="Pfam" id="PF22705">
    <property type="entry name" value="C2-set_3"/>
    <property type="match status" value="1"/>
</dbReference>
<sequence length="405" mass="45959">MWFEGKGPNEQGSNSNTRHRAEINCYWCVTILRLKVLMHSLQHFAAPERLVIAFLQNSCLHRCLLTLIFLQLPKLNSADFDVIGPPGPILALVGEGAELPCHLYPQMSAERMELRWFRNTLSSVVLLYRKGVEQDRQQMPEYRGRVTMDKDSISSGRVAVRLHPVRVSDEGMYGCVFKVQQVYEEAFIHLKVAALGSEPHIDMETKESGEIQLECSSEGWYPEPQVQWRTSQGEKLLSTSEFSRTDEEGLFTVAASLTLRKNYQDSVFCCIQNLRLDQKKEVAFSIPAHFKVIGPPMPVLALVGEDAELPCYLSPNISTKHMELRWFRNTFSPAVLVYRDGVEQDGEQMQEFKGRVTLVGDHISMGRVAVRIHSVKASDEGVYGCFFKAEQVEEEAFIHLKVTGE</sequence>
<dbReference type="Gene3D" id="2.60.40.10">
    <property type="entry name" value="Immunoglobulins"/>
    <property type="match status" value="3"/>
</dbReference>
<feature type="domain" description="Ig-like" evidence="7">
    <location>
        <begin position="73"/>
        <end position="175"/>
    </location>
</feature>
<dbReference type="GO" id="GO:0050852">
    <property type="term" value="P:T cell receptor signaling pathway"/>
    <property type="evidence" value="ECO:0007669"/>
    <property type="project" value="TreeGrafter"/>
</dbReference>
<evidence type="ECO:0000256" key="5">
    <source>
        <dbReference type="ARBA" id="ARBA00023136"/>
    </source>
</evidence>
<dbReference type="InterPro" id="IPR013783">
    <property type="entry name" value="Ig-like_fold"/>
</dbReference>
<evidence type="ECO:0000256" key="2">
    <source>
        <dbReference type="ARBA" id="ARBA00022692"/>
    </source>
</evidence>
<dbReference type="SUPFAM" id="SSF48726">
    <property type="entry name" value="Immunoglobulin"/>
    <property type="match status" value="3"/>
</dbReference>
<dbReference type="SMART" id="SM00409">
    <property type="entry name" value="IG"/>
    <property type="match status" value="3"/>
</dbReference>
<organism evidence="8 9">
    <name type="scientific">Chrysochloris asiatica</name>
    <name type="common">Cape golden mole</name>
    <dbReference type="NCBI Taxonomy" id="185453"/>
    <lineage>
        <taxon>Eukaryota</taxon>
        <taxon>Metazoa</taxon>
        <taxon>Chordata</taxon>
        <taxon>Craniata</taxon>
        <taxon>Vertebrata</taxon>
        <taxon>Euteleostomi</taxon>
        <taxon>Mammalia</taxon>
        <taxon>Eutheria</taxon>
        <taxon>Afrotheria</taxon>
        <taxon>Chrysochloridae</taxon>
        <taxon>Chrysochlorinae</taxon>
        <taxon>Chrysochloris</taxon>
    </lineage>
</organism>
<dbReference type="FunFam" id="2.60.40.10:FF:000088">
    <property type="entry name" value="Butyrophilin subfamily 1 member A1"/>
    <property type="match status" value="1"/>
</dbReference>
<dbReference type="GO" id="GO:0009897">
    <property type="term" value="C:external side of plasma membrane"/>
    <property type="evidence" value="ECO:0007669"/>
    <property type="project" value="TreeGrafter"/>
</dbReference>
<evidence type="ECO:0000313" key="9">
    <source>
        <dbReference type="RefSeq" id="XP_006872942.1"/>
    </source>
</evidence>
<dbReference type="GO" id="GO:0001817">
    <property type="term" value="P:regulation of cytokine production"/>
    <property type="evidence" value="ECO:0007669"/>
    <property type="project" value="TreeGrafter"/>
</dbReference>
<dbReference type="Proteomes" id="UP000504623">
    <property type="component" value="Unplaced"/>
</dbReference>
<dbReference type="OrthoDB" id="8901134at2759"/>
<evidence type="ECO:0000259" key="7">
    <source>
        <dbReference type="PROSITE" id="PS50835"/>
    </source>
</evidence>
<dbReference type="InterPro" id="IPR007110">
    <property type="entry name" value="Ig-like_dom"/>
</dbReference>
<protein>
    <submittedName>
        <fullName evidence="9">Butyrophilin subfamily 1 member A1-like</fullName>
    </submittedName>
</protein>
<keyword evidence="6" id="KW-0393">Immunoglobulin domain</keyword>
<evidence type="ECO:0000313" key="8">
    <source>
        <dbReference type="Proteomes" id="UP000504623"/>
    </source>
</evidence>
<dbReference type="InterPro" id="IPR003599">
    <property type="entry name" value="Ig_sub"/>
</dbReference>